<dbReference type="GeneID" id="110210789"/>
<dbReference type="Pfam" id="PF04666">
    <property type="entry name" value="MGAT4_cons"/>
    <property type="match status" value="1"/>
</dbReference>
<proteinExistence type="predicted"/>
<feature type="domain" description="MGAT4 conserved region" evidence="5">
    <location>
        <begin position="102"/>
        <end position="377"/>
    </location>
</feature>
<dbReference type="GO" id="GO:0005793">
    <property type="term" value="C:endoplasmic reticulum-Golgi intermediate compartment"/>
    <property type="evidence" value="ECO:0007669"/>
    <property type="project" value="TreeGrafter"/>
</dbReference>
<dbReference type="PANTHER" id="PTHR12062">
    <property type="entry name" value="N-ACETYLGLUCOSAMINYLTRANSFERASE VI"/>
    <property type="match status" value="1"/>
</dbReference>
<evidence type="ECO:0000313" key="8">
    <source>
        <dbReference type="RefSeq" id="XP_020845516.1"/>
    </source>
</evidence>
<dbReference type="GO" id="GO:0005783">
    <property type="term" value="C:endoplasmic reticulum"/>
    <property type="evidence" value="ECO:0007669"/>
    <property type="project" value="TreeGrafter"/>
</dbReference>
<evidence type="ECO:0000256" key="2">
    <source>
        <dbReference type="ARBA" id="ARBA00022676"/>
    </source>
</evidence>
<name>A0A6P5KM52_PHACI</name>
<keyword evidence="3" id="KW-0808">Transferase</keyword>
<evidence type="ECO:0000256" key="1">
    <source>
        <dbReference type="ARBA" id="ARBA00004922"/>
    </source>
</evidence>
<dbReference type="PANTHER" id="PTHR12062:SF10">
    <property type="entry name" value="ALPHA-1,3-MANNOSYL-GLYCOPROTEIN 4-BETA-N-ACETYLGLUCOSAMINYLTRANSFERASE-LIKE PROTEIN MGAT4D"/>
    <property type="match status" value="1"/>
</dbReference>
<dbReference type="Proteomes" id="UP000515140">
    <property type="component" value="Unplaced"/>
</dbReference>
<dbReference type="KEGG" id="pcw:110210789"/>
<evidence type="ECO:0000259" key="6">
    <source>
        <dbReference type="Pfam" id="PF23524"/>
    </source>
</evidence>
<accession>A0A6P5KM52</accession>
<keyword evidence="7" id="KW-1185">Reference proteome</keyword>
<sequence length="535" mass="61616">MRFKQGSLLALLTLGAFLSLSWLSAEWGRRRGNDAKTYKNQILKFQEKLSFLQEENKKRSLELSNALNKIKCTSSERTVPAAELKGDMNLETLGFSSLDFMKLSSLYYHLPHLRAYENSIYPNIIFGKNKTGVSVVMGVPTIKREKESYLIRTLTSLFFQMSKLEEEDCLVIVFVAEVDEAYIKDLAKMVQEKFPQKVNSGVLEMISPPAFFYPSFLDIKLMFGDSEKRARWRTKQNLDYSFLMLYAQDKGKFYLQLEDDIIAKPRYFTAIKDFALRQTSDWLVLEFSKLGFIGKLFRTKDLPLIVQFLIMFYKDKPIDWLLDHLFYVKICHPEKDSLDCAKQKQKLRIQHQPSLFQHMGKYSSLPGKIQNLQDTDFEKHKLYPLHSNPPASLYTSLKVHEKYSLENAYLRKGFFWAVSPKAGDYMLIQFSDPLNVKEYVFTSGNVQHPGDKLFNTIVEILPENETDFLSNLLSNGSKFDYEATNNGFFKIGTFENGVAQGIINPALGKIKAFRLTVLSDSPVWAIVGEILIKAN</sequence>
<feature type="domain" description="MGAT4 A/B/C C-terminal" evidence="6">
    <location>
        <begin position="391"/>
        <end position="529"/>
    </location>
</feature>
<dbReference type="GO" id="GO:0008375">
    <property type="term" value="F:acetylglucosaminyltransferase activity"/>
    <property type="evidence" value="ECO:0007669"/>
    <property type="project" value="TreeGrafter"/>
</dbReference>
<dbReference type="GO" id="GO:0005795">
    <property type="term" value="C:Golgi stack"/>
    <property type="evidence" value="ECO:0007669"/>
    <property type="project" value="TreeGrafter"/>
</dbReference>
<feature type="chain" id="PRO_5028243389" evidence="4">
    <location>
        <begin position="26"/>
        <end position="535"/>
    </location>
</feature>
<dbReference type="InterPro" id="IPR056576">
    <property type="entry name" value="MGAT4_A/B/C_C"/>
</dbReference>
<evidence type="ECO:0000256" key="3">
    <source>
        <dbReference type="ARBA" id="ARBA00022679"/>
    </source>
</evidence>
<gene>
    <name evidence="8" type="primary">MGAT4D</name>
</gene>
<dbReference type="Pfam" id="PF23524">
    <property type="entry name" value="MGAT4A_C"/>
    <property type="match status" value="1"/>
</dbReference>
<protein>
    <submittedName>
        <fullName evidence="8">Alpha-1,3-mannosyl-glycoprotein 4-beta-N-acetylglucosaminyltransferase-like protein MGAT4D isoform X1</fullName>
    </submittedName>
</protein>
<comment type="pathway">
    <text evidence="1">Protein modification; protein glycosylation.</text>
</comment>
<dbReference type="GO" id="GO:0006487">
    <property type="term" value="P:protein N-linked glycosylation"/>
    <property type="evidence" value="ECO:0007669"/>
    <property type="project" value="TreeGrafter"/>
</dbReference>
<keyword evidence="2" id="KW-0328">Glycosyltransferase</keyword>
<dbReference type="AlphaFoldDB" id="A0A6P5KM52"/>
<dbReference type="InterPro" id="IPR006759">
    <property type="entry name" value="Glyco_transf_54"/>
</dbReference>
<dbReference type="RefSeq" id="XP_020845516.1">
    <property type="nucleotide sequence ID" value="XM_020989857.1"/>
</dbReference>
<dbReference type="CTD" id="152586"/>
<feature type="signal peptide" evidence="4">
    <location>
        <begin position="1"/>
        <end position="25"/>
    </location>
</feature>
<reference evidence="8" key="1">
    <citation type="submission" date="2025-08" db="UniProtKB">
        <authorList>
            <consortium name="RefSeq"/>
        </authorList>
    </citation>
    <scope>IDENTIFICATION</scope>
    <source>
        <tissue evidence="8">Spleen</tissue>
    </source>
</reference>
<dbReference type="InParanoid" id="A0A6P5KM52"/>
<evidence type="ECO:0000256" key="4">
    <source>
        <dbReference type="SAM" id="SignalP"/>
    </source>
</evidence>
<evidence type="ECO:0000259" key="5">
    <source>
        <dbReference type="Pfam" id="PF04666"/>
    </source>
</evidence>
<dbReference type="InterPro" id="IPR057279">
    <property type="entry name" value="MGAT4"/>
</dbReference>
<evidence type="ECO:0000313" key="7">
    <source>
        <dbReference type="Proteomes" id="UP000515140"/>
    </source>
</evidence>
<organism evidence="7 8">
    <name type="scientific">Phascolarctos cinereus</name>
    <name type="common">Koala</name>
    <dbReference type="NCBI Taxonomy" id="38626"/>
    <lineage>
        <taxon>Eukaryota</taxon>
        <taxon>Metazoa</taxon>
        <taxon>Chordata</taxon>
        <taxon>Craniata</taxon>
        <taxon>Vertebrata</taxon>
        <taxon>Euteleostomi</taxon>
        <taxon>Mammalia</taxon>
        <taxon>Metatheria</taxon>
        <taxon>Diprotodontia</taxon>
        <taxon>Phascolarctidae</taxon>
        <taxon>Phascolarctos</taxon>
    </lineage>
</organism>
<keyword evidence="4" id="KW-0732">Signal</keyword>